<organism evidence="1 2">
    <name type="scientific">Candidatus Nomurabacteria bacterium RIFCSPLOWO2_12_FULL_44_11</name>
    <dbReference type="NCBI Taxonomy" id="1801796"/>
    <lineage>
        <taxon>Bacteria</taxon>
        <taxon>Candidatus Nomuraibacteriota</taxon>
    </lineage>
</organism>
<gene>
    <name evidence="1" type="ORF">A3G53_01895</name>
</gene>
<dbReference type="Proteomes" id="UP000178645">
    <property type="component" value="Unassembled WGS sequence"/>
</dbReference>
<evidence type="ECO:0008006" key="3">
    <source>
        <dbReference type="Google" id="ProtNLM"/>
    </source>
</evidence>
<comment type="caution">
    <text evidence="1">The sequence shown here is derived from an EMBL/GenBank/DDBJ whole genome shotgun (WGS) entry which is preliminary data.</text>
</comment>
<protein>
    <recommendedName>
        <fullName evidence="3">DNA polymerase III delta N-terminal domain-containing protein</fullName>
    </recommendedName>
</protein>
<reference evidence="1 2" key="1">
    <citation type="journal article" date="2016" name="Nat. Commun.">
        <title>Thousands of microbial genomes shed light on interconnected biogeochemical processes in an aquifer system.</title>
        <authorList>
            <person name="Anantharaman K."/>
            <person name="Brown C.T."/>
            <person name="Hug L.A."/>
            <person name="Sharon I."/>
            <person name="Castelle C.J."/>
            <person name="Probst A.J."/>
            <person name="Thomas B.C."/>
            <person name="Singh A."/>
            <person name="Wilkins M.J."/>
            <person name="Karaoz U."/>
            <person name="Brodie E.L."/>
            <person name="Williams K.H."/>
            <person name="Hubbard S.S."/>
            <person name="Banfield J.F."/>
        </authorList>
    </citation>
    <scope>NUCLEOTIDE SEQUENCE [LARGE SCALE GENOMIC DNA]</scope>
</reference>
<accession>A0A1F6Y6M4</accession>
<evidence type="ECO:0000313" key="1">
    <source>
        <dbReference type="EMBL" id="OGJ02014.1"/>
    </source>
</evidence>
<sequence>MLYLFAGDDAPKKILNYEKFLGLLPKEVEVFSFNRSDFDKLQIESFCSGAGLFFKKSAVIFSGALEREETREFILSKLQSMGESPNYFVFIESRIGKPVIDLFKKARTELNIYELPKEKKEKFNNFLLADALAQRDKLNLWLYFRQAVDLGVGLEELAGVLFWKAKDMILKKNLGKFKEPELKNFASKLSYLLPEARKRGRDAEAAFEEFLLEAV</sequence>
<name>A0A1F6Y6M4_9BACT</name>
<proteinExistence type="predicted"/>
<dbReference type="AlphaFoldDB" id="A0A1F6Y6M4"/>
<evidence type="ECO:0000313" key="2">
    <source>
        <dbReference type="Proteomes" id="UP000178645"/>
    </source>
</evidence>
<dbReference type="EMBL" id="MFVU01000014">
    <property type="protein sequence ID" value="OGJ02014.1"/>
    <property type="molecule type" value="Genomic_DNA"/>
</dbReference>